<evidence type="ECO:0000256" key="1">
    <source>
        <dbReference type="ARBA" id="ARBA00010716"/>
    </source>
</evidence>
<evidence type="ECO:0000256" key="2">
    <source>
        <dbReference type="ARBA" id="ARBA00022723"/>
    </source>
</evidence>
<protein>
    <submittedName>
        <fullName evidence="10">N-acetylglucosamine 6-phosphate deacetylase</fullName>
    </submittedName>
</protein>
<gene>
    <name evidence="10" type="ORF">C8D86_11826</name>
</gene>
<evidence type="ECO:0000259" key="9">
    <source>
        <dbReference type="Pfam" id="PF01979"/>
    </source>
</evidence>
<name>A0A370GIE8_9COXI</name>
<feature type="binding site" evidence="7">
    <location>
        <position position="147"/>
    </location>
    <ligand>
        <name>substrate</name>
    </ligand>
</feature>
<dbReference type="SUPFAM" id="SSF51338">
    <property type="entry name" value="Composite domain of metallo-dependent hydrolases"/>
    <property type="match status" value="1"/>
</dbReference>
<feature type="binding site" evidence="7">
    <location>
        <begin position="226"/>
        <end position="227"/>
    </location>
    <ligand>
        <name>substrate</name>
    </ligand>
</feature>
<sequence>MSEFNRTIFSGMQILTNHAWAKDQAVVVEDEKIKAIIPDNMIKHHMPAARFEFTENHYLVPGFIDLHIHGAHGKDVMDASEEALHVISRSLAAEGVTGFLPTTLTASSKQIERVLKNIASTPSPAEGAAILGVHLEGPFIAPSRMGAQRGDEVQLPDIALLKQWQHAAQGNIKVVTLAPELPGALPLIEALRDMDIVASIGHTNATYEEVSAAIAAGSTQATHLFNAMRGMHQREPGTVAALLLASDVIVELIADGLHVHPAMIELAYKLKGKDRVLLVTDAMRAKCLGDGHYDLGGQSVQAQSGKVTLANGTLAGSTLRMPEAIRNMTQFSKCTLIDAIYMASRNPARVLRLDNRKGTIEVGNDADLVVLNTELEVVLTMREGREIFRV</sequence>
<evidence type="ECO:0000256" key="4">
    <source>
        <dbReference type="ARBA" id="ARBA00023277"/>
    </source>
</evidence>
<dbReference type="Gene3D" id="2.30.40.10">
    <property type="entry name" value="Urease, subunit C, domain 1"/>
    <property type="match status" value="1"/>
</dbReference>
<comment type="similarity">
    <text evidence="1 5">Belongs to the metallo-dependent hydrolases superfamily. NagA family.</text>
</comment>
<dbReference type="GO" id="GO:0006046">
    <property type="term" value="P:N-acetylglucosamine catabolic process"/>
    <property type="evidence" value="ECO:0007669"/>
    <property type="project" value="TreeGrafter"/>
</dbReference>
<dbReference type="InterPro" id="IPR006680">
    <property type="entry name" value="Amidohydro-rel"/>
</dbReference>
<keyword evidence="11" id="KW-1185">Reference proteome</keyword>
<evidence type="ECO:0000313" key="11">
    <source>
        <dbReference type="Proteomes" id="UP000254720"/>
    </source>
</evidence>
<dbReference type="PANTHER" id="PTHR11113">
    <property type="entry name" value="N-ACETYLGLUCOSAMINE-6-PHOSPHATE DEACETYLASE"/>
    <property type="match status" value="1"/>
</dbReference>
<dbReference type="Pfam" id="PF01979">
    <property type="entry name" value="Amidohydro_1"/>
    <property type="match status" value="1"/>
</dbReference>
<proteinExistence type="inferred from homology"/>
<evidence type="ECO:0000256" key="5">
    <source>
        <dbReference type="PIRNR" id="PIRNR038994"/>
    </source>
</evidence>
<evidence type="ECO:0000256" key="7">
    <source>
        <dbReference type="PIRSR" id="PIRSR038994-2"/>
    </source>
</evidence>
<feature type="binding site" evidence="7">
    <location>
        <begin position="314"/>
        <end position="316"/>
    </location>
    <ligand>
        <name>substrate</name>
    </ligand>
</feature>
<feature type="active site" description="Proton donor/acceptor" evidence="6">
    <location>
        <position position="281"/>
    </location>
</feature>
<comment type="cofactor">
    <cofactor evidence="8">
        <name>a divalent metal cation</name>
        <dbReference type="ChEBI" id="CHEBI:60240"/>
    </cofactor>
    <text evidence="8">Binds 1 divalent metal cation per subunit.</text>
</comment>
<dbReference type="Proteomes" id="UP000254720">
    <property type="component" value="Unassembled WGS sequence"/>
</dbReference>
<dbReference type="SUPFAM" id="SSF51556">
    <property type="entry name" value="Metallo-dependent hydrolases"/>
    <property type="match status" value="1"/>
</dbReference>
<dbReference type="PIRSF" id="PIRSF038994">
    <property type="entry name" value="NagA"/>
    <property type="match status" value="1"/>
</dbReference>
<comment type="caution">
    <text evidence="10">The sequence shown here is derived from an EMBL/GenBank/DDBJ whole genome shotgun (WGS) entry which is preliminary data.</text>
</comment>
<dbReference type="GO" id="GO:0008448">
    <property type="term" value="F:N-acetylglucosamine-6-phosphate deacetylase activity"/>
    <property type="evidence" value="ECO:0007669"/>
    <property type="project" value="InterPro"/>
</dbReference>
<dbReference type="AlphaFoldDB" id="A0A370GIE8"/>
<dbReference type="EMBL" id="QQAX01000018">
    <property type="protein sequence ID" value="RDI41703.1"/>
    <property type="molecule type" value="Genomic_DNA"/>
</dbReference>
<feature type="domain" description="Amidohydrolase-related" evidence="9">
    <location>
        <begin position="58"/>
        <end position="385"/>
    </location>
</feature>
<dbReference type="GO" id="GO:0046872">
    <property type="term" value="F:metal ion binding"/>
    <property type="evidence" value="ECO:0007669"/>
    <property type="project" value="UniProtKB-KW"/>
</dbReference>
<feature type="binding site" evidence="7">
    <location>
        <position position="258"/>
    </location>
    <ligand>
        <name>substrate</name>
    </ligand>
</feature>
<evidence type="ECO:0000256" key="8">
    <source>
        <dbReference type="PIRSR" id="PIRSR038994-3"/>
    </source>
</evidence>
<accession>A0A370GIE8</accession>
<evidence type="ECO:0000313" key="10">
    <source>
        <dbReference type="EMBL" id="RDI41703.1"/>
    </source>
</evidence>
<dbReference type="InterPro" id="IPR011059">
    <property type="entry name" value="Metal-dep_hydrolase_composite"/>
</dbReference>
<keyword evidence="3 5" id="KW-0378">Hydrolase</keyword>
<feature type="binding site" evidence="8">
    <location>
        <position position="136"/>
    </location>
    <ligand>
        <name>Zn(2+)</name>
        <dbReference type="ChEBI" id="CHEBI:29105"/>
    </ligand>
</feature>
<dbReference type="NCBIfam" id="TIGR00221">
    <property type="entry name" value="nagA"/>
    <property type="match status" value="1"/>
</dbReference>
<dbReference type="FunFam" id="3.20.20.140:FF:000004">
    <property type="entry name" value="N-acetylglucosamine-6-phosphate deacetylase"/>
    <property type="match status" value="1"/>
</dbReference>
<dbReference type="InterPro" id="IPR032466">
    <property type="entry name" value="Metal_Hydrolase"/>
</dbReference>
<dbReference type="CDD" id="cd00854">
    <property type="entry name" value="NagA"/>
    <property type="match status" value="1"/>
</dbReference>
<reference evidence="10 11" key="1">
    <citation type="submission" date="2018-07" db="EMBL/GenBank/DDBJ databases">
        <title>Genomic Encyclopedia of Type Strains, Phase IV (KMG-IV): sequencing the most valuable type-strain genomes for metagenomic binning, comparative biology and taxonomic classification.</title>
        <authorList>
            <person name="Goeker M."/>
        </authorList>
    </citation>
    <scope>NUCLEOTIDE SEQUENCE [LARGE SCALE GENOMIC DNA]</scope>
    <source>
        <strain evidence="10 11">DSM 16500</strain>
    </source>
</reference>
<feature type="binding site" evidence="7">
    <location>
        <position position="234"/>
    </location>
    <ligand>
        <name>substrate</name>
    </ligand>
</feature>
<feature type="binding site" evidence="8">
    <location>
        <position position="202"/>
    </location>
    <ligand>
        <name>Zn(2+)</name>
        <dbReference type="ChEBI" id="CHEBI:29105"/>
    </ligand>
</feature>
<organism evidence="10 11">
    <name type="scientific">Aquicella lusitana</name>
    <dbReference type="NCBI Taxonomy" id="254246"/>
    <lineage>
        <taxon>Bacteria</taxon>
        <taxon>Pseudomonadati</taxon>
        <taxon>Pseudomonadota</taxon>
        <taxon>Gammaproteobacteria</taxon>
        <taxon>Legionellales</taxon>
        <taxon>Coxiellaceae</taxon>
        <taxon>Aquicella</taxon>
    </lineage>
</organism>
<dbReference type="PANTHER" id="PTHR11113:SF14">
    <property type="entry name" value="N-ACETYLGLUCOSAMINE-6-PHOSPHATE DEACETYLASE"/>
    <property type="match status" value="1"/>
</dbReference>
<dbReference type="Gene3D" id="3.20.20.140">
    <property type="entry name" value="Metal-dependent hydrolases"/>
    <property type="match status" value="1"/>
</dbReference>
<evidence type="ECO:0000256" key="6">
    <source>
        <dbReference type="PIRSR" id="PIRSR038994-1"/>
    </source>
</evidence>
<dbReference type="RefSeq" id="WP_197737810.1">
    <property type="nucleotide sequence ID" value="NZ_LR699114.1"/>
</dbReference>
<keyword evidence="4 5" id="KW-0119">Carbohydrate metabolism</keyword>
<keyword evidence="2 8" id="KW-0479">Metal-binding</keyword>
<feature type="binding site" evidence="8">
    <location>
        <position position="223"/>
    </location>
    <ligand>
        <name>Zn(2+)</name>
        <dbReference type="ChEBI" id="CHEBI:29105"/>
    </ligand>
</feature>
<dbReference type="InterPro" id="IPR003764">
    <property type="entry name" value="GlcNAc_6-P_deAcase"/>
</dbReference>
<evidence type="ECO:0000256" key="3">
    <source>
        <dbReference type="ARBA" id="ARBA00022801"/>
    </source>
</evidence>